<proteinExistence type="predicted"/>
<protein>
    <submittedName>
        <fullName evidence="2">Uncharacterized protein</fullName>
    </submittedName>
</protein>
<organism evidence="2 3">
    <name type="scientific">Sphingobacterium paludis</name>
    <dbReference type="NCBI Taxonomy" id="1476465"/>
    <lineage>
        <taxon>Bacteria</taxon>
        <taxon>Pseudomonadati</taxon>
        <taxon>Bacteroidota</taxon>
        <taxon>Sphingobacteriia</taxon>
        <taxon>Sphingobacteriales</taxon>
        <taxon>Sphingobacteriaceae</taxon>
        <taxon>Sphingobacterium</taxon>
    </lineage>
</organism>
<feature type="region of interest" description="Disordered" evidence="1">
    <location>
        <begin position="64"/>
        <end position="92"/>
    </location>
</feature>
<reference evidence="2 3" key="1">
    <citation type="submission" date="2019-03" db="EMBL/GenBank/DDBJ databases">
        <title>Genomic Encyclopedia of Type Strains, Phase III (KMG-III): the genomes of soil and plant-associated and newly described type strains.</title>
        <authorList>
            <person name="Whitman W."/>
        </authorList>
    </citation>
    <scope>NUCLEOTIDE SEQUENCE [LARGE SCALE GENOMIC DNA]</scope>
    <source>
        <strain evidence="2 3">CGMCC 1.12801</strain>
    </source>
</reference>
<name>A0A4R7D9T5_9SPHI</name>
<evidence type="ECO:0000313" key="3">
    <source>
        <dbReference type="Proteomes" id="UP000294752"/>
    </source>
</evidence>
<dbReference type="AlphaFoldDB" id="A0A4R7D9T5"/>
<gene>
    <name evidence="2" type="ORF">B0I21_101404</name>
</gene>
<dbReference type="Proteomes" id="UP000294752">
    <property type="component" value="Unassembled WGS sequence"/>
</dbReference>
<accession>A0A4R7D9T5</accession>
<dbReference type="EMBL" id="SNZV01000001">
    <property type="protein sequence ID" value="TDS17537.1"/>
    <property type="molecule type" value="Genomic_DNA"/>
</dbReference>
<evidence type="ECO:0000256" key="1">
    <source>
        <dbReference type="SAM" id="MobiDB-lite"/>
    </source>
</evidence>
<sequence>MNNNMSFTLKMTALEMDRVERPVLAPQPVKPSLNPAKKILYVSPSVTVMLVRLESGLAAGSVSRVQIGSPGDPNTPQVEDWTADGSDKQIYL</sequence>
<evidence type="ECO:0000313" key="2">
    <source>
        <dbReference type="EMBL" id="TDS17537.1"/>
    </source>
</evidence>
<comment type="caution">
    <text evidence="2">The sequence shown here is derived from an EMBL/GenBank/DDBJ whole genome shotgun (WGS) entry which is preliminary data.</text>
</comment>
<keyword evidence="3" id="KW-1185">Reference proteome</keyword>